<dbReference type="EMBL" id="CH445361">
    <property type="protein sequence ID" value="EAT77232.1"/>
    <property type="molecule type" value="Genomic_DNA"/>
</dbReference>
<reference evidence="2" key="1">
    <citation type="journal article" date="2007" name="Plant Cell">
        <title>Dothideomycete-plant interactions illuminated by genome sequencing and EST analysis of the wheat pathogen Stagonospora nodorum.</title>
        <authorList>
            <person name="Hane J.K."/>
            <person name="Lowe R.G."/>
            <person name="Solomon P.S."/>
            <person name="Tan K.C."/>
            <person name="Schoch C.L."/>
            <person name="Spatafora J.W."/>
            <person name="Crous P.W."/>
            <person name="Kodira C."/>
            <person name="Birren B.W."/>
            <person name="Galagan J.E."/>
            <person name="Torriani S.F."/>
            <person name="McDonald B.A."/>
            <person name="Oliver R.P."/>
        </authorList>
    </citation>
    <scope>NUCLEOTIDE SEQUENCE [LARGE SCALE GENOMIC DNA]</scope>
    <source>
        <strain evidence="2">SN15 / ATCC MYA-4574 / FGSC 10173</strain>
    </source>
</reference>
<gene>
    <name evidence="1" type="ORF">SNOG_15299</name>
</gene>
<dbReference type="InParanoid" id="Q0TYM7"/>
<dbReference type="eggNOG" id="ENOG502RA64">
    <property type="taxonomic scope" value="Eukaryota"/>
</dbReference>
<dbReference type="AlphaFoldDB" id="Q0TYM7"/>
<dbReference type="Proteomes" id="UP000001055">
    <property type="component" value="Unassembled WGS sequence"/>
</dbReference>
<dbReference type="VEuPathDB" id="FungiDB:JI435_152990"/>
<evidence type="ECO:0000313" key="1">
    <source>
        <dbReference type="EMBL" id="EAT77232.1"/>
    </source>
</evidence>
<dbReference type="KEGG" id="pno:SNOG_15299"/>
<accession>Q0TYM7</accession>
<dbReference type="RefSeq" id="XP_001805453.1">
    <property type="nucleotide sequence ID" value="XM_001805401.1"/>
</dbReference>
<proteinExistence type="predicted"/>
<dbReference type="HOGENOM" id="CLU_1428466_0_0_1"/>
<protein>
    <submittedName>
        <fullName evidence="1">Uncharacterized protein</fullName>
    </submittedName>
</protein>
<name>Q0TYM7_PHANO</name>
<evidence type="ECO:0000313" key="2">
    <source>
        <dbReference type="Proteomes" id="UP000001055"/>
    </source>
</evidence>
<organism evidence="1 2">
    <name type="scientific">Phaeosphaeria nodorum (strain SN15 / ATCC MYA-4574 / FGSC 10173)</name>
    <name type="common">Glume blotch fungus</name>
    <name type="synonym">Parastagonospora nodorum</name>
    <dbReference type="NCBI Taxonomy" id="321614"/>
    <lineage>
        <taxon>Eukaryota</taxon>
        <taxon>Fungi</taxon>
        <taxon>Dikarya</taxon>
        <taxon>Ascomycota</taxon>
        <taxon>Pezizomycotina</taxon>
        <taxon>Dothideomycetes</taxon>
        <taxon>Pleosporomycetidae</taxon>
        <taxon>Pleosporales</taxon>
        <taxon>Pleosporineae</taxon>
        <taxon>Phaeosphaeriaceae</taxon>
        <taxon>Parastagonospora</taxon>
    </lineage>
</organism>
<dbReference type="GeneID" id="5982382"/>
<sequence>MGEFAPRGGSLDIPWVRITAGVKHTCGWSHDEEPQLSMNTAQVVLLDRCIHHSTGHYIASRAGTPSPARHQHPKKLQKTRSWDRVIVYNADSGDVRIRRKGDVDRALTEPNDYKELKLPKGKNQVSLFVDQETETNFKTEEESRGSDDVFLATLSLDNLGVVNRAFFVFGFLSTLYVSTPWQNPNLKYLS</sequence>